<dbReference type="Gene3D" id="3.80.10.10">
    <property type="entry name" value="Ribonuclease Inhibitor"/>
    <property type="match status" value="1"/>
</dbReference>
<evidence type="ECO:0000313" key="2">
    <source>
        <dbReference type="Proteomes" id="UP000799118"/>
    </source>
</evidence>
<proteinExistence type="predicted"/>
<sequence length="324" mass="36847">MDADSLLPRHWDSRKVRKAYSNWIEFARPNWDEQIDSNSIKLSFESNDASPNAWEGGWDADGSPLFSILEPNPGYTKYSSLRLFERLPLESDPLPLTKLTLRSWELSDDDPKSIRHLSALKSLNLYNCSLPRGKFWTALRSLGTTLVDLTIDYVAVDEALVDYLTSYGGLQCLVLEYSIPPGLVDKLFVALCTKHADSFRSLTVRGNEELHISTYAHHLAGLHSLTGLEISVTKEEFDEGAIDNTMGALLSASQKLCHLEEIRINGLGTLQRSKRKLRSRTKASLMRLQSHWPHRPSRPLVIRVGRFWNLRLTLFTTLESYIKF</sequence>
<dbReference type="EMBL" id="ML769451">
    <property type="protein sequence ID" value="KAE9400930.1"/>
    <property type="molecule type" value="Genomic_DNA"/>
</dbReference>
<feature type="non-terminal residue" evidence="1">
    <location>
        <position position="324"/>
    </location>
</feature>
<gene>
    <name evidence="1" type="ORF">BT96DRAFT_1018424</name>
</gene>
<accession>A0A6A4HT77</accession>
<evidence type="ECO:0000313" key="1">
    <source>
        <dbReference type="EMBL" id="KAE9400930.1"/>
    </source>
</evidence>
<dbReference type="SUPFAM" id="SSF52047">
    <property type="entry name" value="RNI-like"/>
    <property type="match status" value="1"/>
</dbReference>
<organism evidence="1 2">
    <name type="scientific">Gymnopus androsaceus JB14</name>
    <dbReference type="NCBI Taxonomy" id="1447944"/>
    <lineage>
        <taxon>Eukaryota</taxon>
        <taxon>Fungi</taxon>
        <taxon>Dikarya</taxon>
        <taxon>Basidiomycota</taxon>
        <taxon>Agaricomycotina</taxon>
        <taxon>Agaricomycetes</taxon>
        <taxon>Agaricomycetidae</taxon>
        <taxon>Agaricales</taxon>
        <taxon>Marasmiineae</taxon>
        <taxon>Omphalotaceae</taxon>
        <taxon>Gymnopus</taxon>
    </lineage>
</organism>
<dbReference type="AlphaFoldDB" id="A0A6A4HT77"/>
<protein>
    <recommendedName>
        <fullName evidence="3">RNI-like protein</fullName>
    </recommendedName>
</protein>
<name>A0A6A4HT77_9AGAR</name>
<evidence type="ECO:0008006" key="3">
    <source>
        <dbReference type="Google" id="ProtNLM"/>
    </source>
</evidence>
<reference evidence="1" key="1">
    <citation type="journal article" date="2019" name="Environ. Microbiol.">
        <title>Fungal ecological strategies reflected in gene transcription - a case study of two litter decomposers.</title>
        <authorList>
            <person name="Barbi F."/>
            <person name="Kohler A."/>
            <person name="Barry K."/>
            <person name="Baskaran P."/>
            <person name="Daum C."/>
            <person name="Fauchery L."/>
            <person name="Ihrmark K."/>
            <person name="Kuo A."/>
            <person name="LaButti K."/>
            <person name="Lipzen A."/>
            <person name="Morin E."/>
            <person name="Grigoriev I.V."/>
            <person name="Henrissat B."/>
            <person name="Lindahl B."/>
            <person name="Martin F."/>
        </authorList>
    </citation>
    <scope>NUCLEOTIDE SEQUENCE</scope>
    <source>
        <strain evidence="1">JB14</strain>
    </source>
</reference>
<dbReference type="Proteomes" id="UP000799118">
    <property type="component" value="Unassembled WGS sequence"/>
</dbReference>
<dbReference type="OrthoDB" id="2986625at2759"/>
<dbReference type="InterPro" id="IPR032675">
    <property type="entry name" value="LRR_dom_sf"/>
</dbReference>
<keyword evidence="2" id="KW-1185">Reference proteome</keyword>